<dbReference type="PANTHER" id="PTHR12815:SF42">
    <property type="entry name" value="BACTERIAL SURFACE ANTIGEN (D15) DOMAIN-CONTAINING PROTEIN"/>
    <property type="match status" value="1"/>
</dbReference>
<reference evidence="6 7" key="1">
    <citation type="submission" date="2018-12" db="EMBL/GenBank/DDBJ databases">
        <title>Croceicoccus ponticola sp. nov., a lipolytic bacterium isolated from seawater.</title>
        <authorList>
            <person name="Yoon J.-H."/>
        </authorList>
    </citation>
    <scope>NUCLEOTIDE SEQUENCE [LARGE SCALE GENOMIC DNA]</scope>
    <source>
        <strain evidence="6 7">GM-16</strain>
    </source>
</reference>
<dbReference type="AlphaFoldDB" id="A0A437GWF7"/>
<dbReference type="Proteomes" id="UP000283003">
    <property type="component" value="Unassembled WGS sequence"/>
</dbReference>
<dbReference type="OrthoDB" id="9769707at2"/>
<keyword evidence="4" id="KW-0175">Coiled coil</keyword>
<keyword evidence="2" id="KW-1134">Transmembrane beta strand</keyword>
<dbReference type="RefSeq" id="WP_127612867.1">
    <property type="nucleotide sequence ID" value="NZ_RXOL01000004.1"/>
</dbReference>
<evidence type="ECO:0000256" key="4">
    <source>
        <dbReference type="SAM" id="Coils"/>
    </source>
</evidence>
<dbReference type="GO" id="GO:0019867">
    <property type="term" value="C:outer membrane"/>
    <property type="evidence" value="ECO:0007669"/>
    <property type="project" value="InterPro"/>
</dbReference>
<gene>
    <name evidence="6" type="ORF">EKN06_10490</name>
</gene>
<comment type="caution">
    <text evidence="6">The sequence shown here is derived from an EMBL/GenBank/DDBJ whole genome shotgun (WGS) entry which is preliminary data.</text>
</comment>
<dbReference type="InterPro" id="IPR000184">
    <property type="entry name" value="Bac_surfAg_D15"/>
</dbReference>
<name>A0A437GWF7_9SPHN</name>
<evidence type="ECO:0000256" key="1">
    <source>
        <dbReference type="ARBA" id="ARBA00004370"/>
    </source>
</evidence>
<evidence type="ECO:0000256" key="2">
    <source>
        <dbReference type="ARBA" id="ARBA00022452"/>
    </source>
</evidence>
<dbReference type="Pfam" id="PF01103">
    <property type="entry name" value="Omp85"/>
    <property type="match status" value="1"/>
</dbReference>
<evidence type="ECO:0000313" key="6">
    <source>
        <dbReference type="EMBL" id="RVQ66445.1"/>
    </source>
</evidence>
<dbReference type="Gene3D" id="2.40.160.50">
    <property type="entry name" value="membrane protein fhac: a member of the omp85/tpsb transporter family"/>
    <property type="match status" value="1"/>
</dbReference>
<keyword evidence="7" id="KW-1185">Reference proteome</keyword>
<protein>
    <submittedName>
        <fullName evidence="6">Outer membrane protein assembly factor</fullName>
    </submittedName>
</protein>
<sequence>MALAVSGLAPHVAHAQSLNADAELEDLIPDSAIADPESWALDTLAAQAPEDIGPDPDTPMTDDPLFTIDWPEDDLVIAIEPLEEDPALTEALSAGAPRPAQDIALPEMARDNRGANANGQVSDELAKQITLRYPSEFAKFEKKDEFEQRFRDLSDIVQLADKDDNLAQLTNRAQADQELLETLLSAYGFYDGEVTQRVSTPPPGEGSGEAGAVMASDARFTFTIDPGPQFTFGAIDLGKLAQVGADYDVLRAAFGIQSGDPVYEDAIVFERIDLDVALGENGYAFAEVGAADLLVDHARDQADLNLPVEPGGKYVFGSVISSMPKFLSGKHLGEIARFDAGEVYKESDVEDLRRAILATGLISTLAIQPREVKAPANGEPGIVDIDVDLTKAPLRTIAGSVGYASTDGIRTEVSWEHRNFFPPEGLLRVRAIAGTQEQLLGATVRRNNWRGRDKVLSLDVFANTIDRDAYEARTISAIAKFERLSTLIYQKEVSYSIGVELVATQEREGTLGGETGPRETYFVAALPGSVLLDQSDSLLDPTKGWRLEAWASPEVSANEGVTSTYARTFLEGRYYQPFSDSIVLAGRAKLGMIQGAALGSIAPSRRFYAGGGGSVRGYGYQQIGPKDDLGEPTGGRALSELSLEARVRTGMFDGALSVVPFIDAGAVDTTTTPRLRDLQFGAGVGVRYHTSFGPLRIDLATPLNRRPGDGRIAVYVALGQAF</sequence>
<comment type="subcellular location">
    <subcellularLocation>
        <location evidence="1">Membrane</location>
    </subcellularLocation>
</comment>
<feature type="domain" description="Bacterial surface antigen (D15)" evidence="5">
    <location>
        <begin position="427"/>
        <end position="722"/>
    </location>
</feature>
<keyword evidence="2" id="KW-0812">Transmembrane</keyword>
<evidence type="ECO:0000313" key="7">
    <source>
        <dbReference type="Proteomes" id="UP000283003"/>
    </source>
</evidence>
<dbReference type="PANTHER" id="PTHR12815">
    <property type="entry name" value="SORTING AND ASSEMBLY MACHINERY SAMM50 PROTEIN FAMILY MEMBER"/>
    <property type="match status" value="1"/>
</dbReference>
<accession>A0A437GWF7</accession>
<dbReference type="EMBL" id="RXOL01000004">
    <property type="protein sequence ID" value="RVQ66445.1"/>
    <property type="molecule type" value="Genomic_DNA"/>
</dbReference>
<proteinExistence type="predicted"/>
<feature type="coiled-coil region" evidence="4">
    <location>
        <begin position="159"/>
        <end position="186"/>
    </location>
</feature>
<evidence type="ECO:0000259" key="5">
    <source>
        <dbReference type="Pfam" id="PF01103"/>
    </source>
</evidence>
<organism evidence="6 7">
    <name type="scientific">Croceicoccus ponticola</name>
    <dbReference type="NCBI Taxonomy" id="2217664"/>
    <lineage>
        <taxon>Bacteria</taxon>
        <taxon>Pseudomonadati</taxon>
        <taxon>Pseudomonadota</taxon>
        <taxon>Alphaproteobacteria</taxon>
        <taxon>Sphingomonadales</taxon>
        <taxon>Erythrobacteraceae</taxon>
        <taxon>Croceicoccus</taxon>
    </lineage>
</organism>
<dbReference type="InterPro" id="IPR039910">
    <property type="entry name" value="D15-like"/>
</dbReference>
<dbReference type="Gene3D" id="3.10.20.310">
    <property type="entry name" value="membrane protein fhac"/>
    <property type="match status" value="1"/>
</dbReference>
<keyword evidence="3" id="KW-0472">Membrane</keyword>
<evidence type="ECO:0000256" key="3">
    <source>
        <dbReference type="ARBA" id="ARBA00023136"/>
    </source>
</evidence>